<sequence>MPTLTVYPDGRVTPSSEAVALFGRDAEGICFYEPPKVRPGCTPQLWQVGAGECHLYRTAGHGGHIQLRAAGQCPPAGRYLFTPVRDNAARYALVPIG</sequence>
<dbReference type="AlphaFoldDB" id="A0A7L5A0K2"/>
<dbReference type="RefSeq" id="WP_151078809.1">
    <property type="nucleotide sequence ID" value="NZ_CP047647.1"/>
</dbReference>
<comment type="caution">
    <text evidence="1">The sequence shown here is derived from an EMBL/GenBank/DDBJ whole genome shotgun (WGS) entry which is preliminary data.</text>
</comment>
<protein>
    <submittedName>
        <fullName evidence="1">Uncharacterized protein</fullName>
    </submittedName>
</protein>
<evidence type="ECO:0000313" key="1">
    <source>
        <dbReference type="EMBL" id="KAA9333388.1"/>
    </source>
</evidence>
<reference evidence="1 2" key="1">
    <citation type="submission" date="2019-09" db="EMBL/GenBank/DDBJ databases">
        <title>Genome sequence of Hymenobacter sp. M3.</title>
        <authorList>
            <person name="Srinivasan S."/>
        </authorList>
    </citation>
    <scope>NUCLEOTIDE SEQUENCE [LARGE SCALE GENOMIC DNA]</scope>
    <source>
        <strain evidence="1 2">M3</strain>
    </source>
</reference>
<dbReference type="Proteomes" id="UP000326380">
    <property type="component" value="Unassembled WGS sequence"/>
</dbReference>
<accession>A0A7L5A0K2</accession>
<proteinExistence type="predicted"/>
<keyword evidence="2" id="KW-1185">Reference proteome</keyword>
<dbReference type="EMBL" id="VTWU01000003">
    <property type="protein sequence ID" value="KAA9333388.1"/>
    <property type="molecule type" value="Genomic_DNA"/>
</dbReference>
<organism evidence="1 2">
    <name type="scientific">Hymenobacter busanensis</name>
    <dbReference type="NCBI Taxonomy" id="2607656"/>
    <lineage>
        <taxon>Bacteria</taxon>
        <taxon>Pseudomonadati</taxon>
        <taxon>Bacteroidota</taxon>
        <taxon>Cytophagia</taxon>
        <taxon>Cytophagales</taxon>
        <taxon>Hymenobacteraceae</taxon>
        <taxon>Hymenobacter</taxon>
    </lineage>
</organism>
<evidence type="ECO:0000313" key="2">
    <source>
        <dbReference type="Proteomes" id="UP000326380"/>
    </source>
</evidence>
<gene>
    <name evidence="1" type="ORF">F0P96_10490</name>
</gene>
<name>A0A7L5A0K2_9BACT</name>